<name>A0A1V8SNB7_9PEZI</name>
<evidence type="ECO:0000256" key="6">
    <source>
        <dbReference type="ARBA" id="ARBA00023128"/>
    </source>
</evidence>
<dbReference type="GO" id="GO:0006412">
    <property type="term" value="P:translation"/>
    <property type="evidence" value="ECO:0007669"/>
    <property type="project" value="InterPro"/>
</dbReference>
<keyword evidence="2" id="KW-0479">Metal-binding</keyword>
<reference evidence="10" key="1">
    <citation type="submission" date="2017-03" db="EMBL/GenBank/DDBJ databases">
        <title>Genomes of endolithic fungi from Antarctica.</title>
        <authorList>
            <person name="Coleine C."/>
            <person name="Masonjones S."/>
            <person name="Stajich J.E."/>
        </authorList>
    </citation>
    <scope>NUCLEOTIDE SEQUENCE [LARGE SCALE GENOMIC DNA]</scope>
    <source>
        <strain evidence="10">CCFEE 5527</strain>
    </source>
</reference>
<keyword evidence="4" id="KW-0408">Iron</keyword>
<feature type="region of interest" description="Disordered" evidence="8">
    <location>
        <begin position="215"/>
        <end position="279"/>
    </location>
</feature>
<evidence type="ECO:0000313" key="10">
    <source>
        <dbReference type="Proteomes" id="UP000192596"/>
    </source>
</evidence>
<gene>
    <name evidence="9" type="ORF">B0A48_13145</name>
</gene>
<proteinExistence type="predicted"/>
<feature type="compositionally biased region" description="Acidic residues" evidence="8">
    <location>
        <begin position="260"/>
        <end position="274"/>
    </location>
</feature>
<dbReference type="GO" id="GO:0008168">
    <property type="term" value="F:methyltransferase activity"/>
    <property type="evidence" value="ECO:0007669"/>
    <property type="project" value="InterPro"/>
</dbReference>
<dbReference type="InterPro" id="IPR052571">
    <property type="entry name" value="Mt_RNA_Methyltransferase"/>
</dbReference>
<dbReference type="PANTHER" id="PTHR13184:SF5">
    <property type="entry name" value="METHYLTRANSFERASE-LIKE PROTEIN 17, MITOCHONDRIAL"/>
    <property type="match status" value="1"/>
</dbReference>
<dbReference type="InterPro" id="IPR015324">
    <property type="entry name" value="Ribosomal_Rsm22-like"/>
</dbReference>
<comment type="subcellular location">
    <subcellularLocation>
        <location evidence="1">Mitochondrion</location>
    </subcellularLocation>
</comment>
<sequence length="830" mass="90462">MLASFSLHRTACNTCRLRALIASKIFARSRGFAAISLLSRKELGSARWHDAAGDGQNTSRRRGFAESVALGARKRRGQGIVLDTIALPPRGEVDERAGVVGESPSALAQPAEIVEEDGEAALELTDEDYAMLAECVDALDAAVLAEDGLEALREALEPYAGDARVLAVREVFGENLPVGLLMEEEEMRLYEAMYGEVEEVELGLWYEMQAAMENEGPDKDGWEAEVSSGDAEGRKAPETSGRTTAADLRLEEDIRGVRDEDIDDEATDYAESEPDPTARAHHLTVANRASTSPSTLQLSKLTLTDPIQAIIANTSPVHLTEAAHKIFGGIGLPYSVSTPSLAKTMQQKPVALDVSQGRMTDMEGDAFMAVLMPAMYATITNVLAETRKRLGTAWAESLVRKAEAGELRILDAGGAGAGVLAVRELLRAEWERMHEDDISADAGTAVAEADGKLGGSGLSAPLGNAVVLTGSDALRHRSSKLLDNTTFVPRLPDYGHTETAKQTGKFDFVIAPHTLWPIREDYVRRTHVDNLWSLVNADSGVLIMLEKGVPRGFEAIASARQHLLNAHIASPGDEARSANIQEPEIEWEGSAQAKEAGMIIAPCTNHTACPMYSGANKGTVKGRKDICHFEQRYIRPPFLQKIVNARDKNFEDVKFSYLAVLRGQDLRLPQPETPNVFADQPVALQGPEALELAATGYELHNRETDAGVSSLSLPRQILPPLKRHGHVTMDLCTPLGTLERWVVPKSFSRQAYRDARKTQWGDLWALGAKTRVERAARGAGKHAKKEVLLDAEEGRVPRKGLSKRKIKEKRRGKERRAGRVGVLLGREEFG</sequence>
<dbReference type="GO" id="GO:0046872">
    <property type="term" value="F:metal ion binding"/>
    <property type="evidence" value="ECO:0007669"/>
    <property type="project" value="UniProtKB-KW"/>
</dbReference>
<organism evidence="9 10">
    <name type="scientific">Cryoendolithus antarcticus</name>
    <dbReference type="NCBI Taxonomy" id="1507870"/>
    <lineage>
        <taxon>Eukaryota</taxon>
        <taxon>Fungi</taxon>
        <taxon>Dikarya</taxon>
        <taxon>Ascomycota</taxon>
        <taxon>Pezizomycotina</taxon>
        <taxon>Dothideomycetes</taxon>
        <taxon>Dothideomycetidae</taxon>
        <taxon>Cladosporiales</taxon>
        <taxon>Cladosporiaceae</taxon>
        <taxon>Cryoendolithus</taxon>
    </lineage>
</organism>
<evidence type="ECO:0000256" key="5">
    <source>
        <dbReference type="ARBA" id="ARBA00023014"/>
    </source>
</evidence>
<comment type="function">
    <text evidence="7">Mitochondrial ribosome (mitoribosome) assembly factor. Binds at the interface of the head and body domains of the mitochondrial small ribosomal subunit (mt-SSU), occluding the mRNA channel and preventing compaction of the head domain towards the body. Probable inactive methyltransferase: retains the characteristic folding and ability to bind S-adenosyl-L-methionine, but it probably lost its methyltransferase activity.</text>
</comment>
<evidence type="ECO:0000313" key="9">
    <source>
        <dbReference type="EMBL" id="OQO00655.1"/>
    </source>
</evidence>
<evidence type="ECO:0000256" key="8">
    <source>
        <dbReference type="SAM" id="MobiDB-lite"/>
    </source>
</evidence>
<evidence type="ECO:0000256" key="2">
    <source>
        <dbReference type="ARBA" id="ARBA00022723"/>
    </source>
</evidence>
<keyword evidence="3" id="KW-0809">Transit peptide</keyword>
<evidence type="ECO:0000256" key="4">
    <source>
        <dbReference type="ARBA" id="ARBA00023004"/>
    </source>
</evidence>
<dbReference type="EMBL" id="NAJO01000034">
    <property type="protein sequence ID" value="OQO00655.1"/>
    <property type="molecule type" value="Genomic_DNA"/>
</dbReference>
<evidence type="ECO:0000256" key="7">
    <source>
        <dbReference type="ARBA" id="ARBA00045681"/>
    </source>
</evidence>
<keyword evidence="10" id="KW-1185">Reference proteome</keyword>
<dbReference type="Pfam" id="PF09243">
    <property type="entry name" value="Rsm22"/>
    <property type="match status" value="1"/>
</dbReference>
<comment type="caution">
    <text evidence="9">The sequence shown here is derived from an EMBL/GenBank/DDBJ whole genome shotgun (WGS) entry which is preliminary data.</text>
</comment>
<protein>
    <recommendedName>
        <fullName evidence="11">37S ribosomal protein S22</fullName>
    </recommendedName>
</protein>
<keyword evidence="6" id="KW-0496">Mitochondrion</keyword>
<dbReference type="GO" id="GO:0051536">
    <property type="term" value="F:iron-sulfur cluster binding"/>
    <property type="evidence" value="ECO:0007669"/>
    <property type="project" value="UniProtKB-KW"/>
</dbReference>
<dbReference type="AlphaFoldDB" id="A0A1V8SNB7"/>
<dbReference type="OrthoDB" id="421327at2759"/>
<dbReference type="Proteomes" id="UP000192596">
    <property type="component" value="Unassembled WGS sequence"/>
</dbReference>
<accession>A0A1V8SNB7</accession>
<dbReference type="PANTHER" id="PTHR13184">
    <property type="entry name" value="37S RIBOSOMAL PROTEIN S22"/>
    <property type="match status" value="1"/>
</dbReference>
<keyword evidence="5" id="KW-0411">Iron-sulfur</keyword>
<dbReference type="GO" id="GO:0005763">
    <property type="term" value="C:mitochondrial small ribosomal subunit"/>
    <property type="evidence" value="ECO:0007669"/>
    <property type="project" value="TreeGrafter"/>
</dbReference>
<feature type="compositionally biased region" description="Basic and acidic residues" evidence="8">
    <location>
        <begin position="248"/>
        <end position="259"/>
    </location>
</feature>
<dbReference type="STRING" id="1507870.A0A1V8SNB7"/>
<dbReference type="GO" id="GO:0003735">
    <property type="term" value="F:structural constituent of ribosome"/>
    <property type="evidence" value="ECO:0007669"/>
    <property type="project" value="TreeGrafter"/>
</dbReference>
<dbReference type="InParanoid" id="A0A1V8SNB7"/>
<evidence type="ECO:0000256" key="3">
    <source>
        <dbReference type="ARBA" id="ARBA00022946"/>
    </source>
</evidence>
<evidence type="ECO:0000256" key="1">
    <source>
        <dbReference type="ARBA" id="ARBA00004173"/>
    </source>
</evidence>
<evidence type="ECO:0008006" key="11">
    <source>
        <dbReference type="Google" id="ProtNLM"/>
    </source>
</evidence>